<protein>
    <submittedName>
        <fullName evidence="2">Uncharacterized protein</fullName>
    </submittedName>
</protein>
<evidence type="ECO:0000313" key="2">
    <source>
        <dbReference type="EMBL" id="WMV38052.1"/>
    </source>
</evidence>
<comment type="similarity">
    <text evidence="1">Belongs to the IST1 family.</text>
</comment>
<accession>A0AAF0U2J5</accession>
<name>A0AAF0U2J5_SOLVR</name>
<dbReference type="PANTHER" id="PTHR12161:SF14">
    <property type="entry name" value="REGULATOR OF VPS4 ACTIVITY IN THE MVB PATHWAY PROTEIN"/>
    <property type="match status" value="1"/>
</dbReference>
<dbReference type="Gene3D" id="1.20.1260.60">
    <property type="entry name" value="Vacuolar protein sorting-associated protein Ist1"/>
    <property type="match status" value="1"/>
</dbReference>
<organism evidence="2 3">
    <name type="scientific">Solanum verrucosum</name>
    <dbReference type="NCBI Taxonomy" id="315347"/>
    <lineage>
        <taxon>Eukaryota</taxon>
        <taxon>Viridiplantae</taxon>
        <taxon>Streptophyta</taxon>
        <taxon>Embryophyta</taxon>
        <taxon>Tracheophyta</taxon>
        <taxon>Spermatophyta</taxon>
        <taxon>Magnoliopsida</taxon>
        <taxon>eudicotyledons</taxon>
        <taxon>Gunneridae</taxon>
        <taxon>Pentapetalae</taxon>
        <taxon>asterids</taxon>
        <taxon>lamiids</taxon>
        <taxon>Solanales</taxon>
        <taxon>Solanaceae</taxon>
        <taxon>Solanoideae</taxon>
        <taxon>Solaneae</taxon>
        <taxon>Solanum</taxon>
    </lineage>
</organism>
<evidence type="ECO:0000313" key="3">
    <source>
        <dbReference type="Proteomes" id="UP001234989"/>
    </source>
</evidence>
<reference evidence="2" key="1">
    <citation type="submission" date="2023-08" db="EMBL/GenBank/DDBJ databases">
        <title>A de novo genome assembly of Solanum verrucosum Schlechtendal, a Mexican diploid species geographically isolated from the other diploid A-genome species in potato relatives.</title>
        <authorList>
            <person name="Hosaka K."/>
        </authorList>
    </citation>
    <scope>NUCLEOTIDE SEQUENCE</scope>
    <source>
        <tissue evidence="2">Young leaves</tissue>
    </source>
</reference>
<dbReference type="GO" id="GO:0015031">
    <property type="term" value="P:protein transport"/>
    <property type="evidence" value="ECO:0007669"/>
    <property type="project" value="InterPro"/>
</dbReference>
<dbReference type="EMBL" id="CP133618">
    <property type="protein sequence ID" value="WMV38052.1"/>
    <property type="molecule type" value="Genomic_DNA"/>
</dbReference>
<sequence length="115" mass="12804">MSSLCLNRVELPRLLSLSTAKVLMRDCPENCREAVASLMFAAARFSDLPELRELRDLFQERYGNSLELLLVCRDIIFKAPCSGEENPAAARYSGRIFHKVGLHGISKEDGICTGT</sequence>
<dbReference type="PANTHER" id="PTHR12161">
    <property type="entry name" value="IST1 FAMILY MEMBER"/>
    <property type="match status" value="1"/>
</dbReference>
<evidence type="ECO:0000256" key="1">
    <source>
        <dbReference type="ARBA" id="ARBA00005536"/>
    </source>
</evidence>
<dbReference type="AlphaFoldDB" id="A0AAF0U2J5"/>
<dbReference type="Proteomes" id="UP001234989">
    <property type="component" value="Chromosome 7"/>
</dbReference>
<dbReference type="InterPro" id="IPR005061">
    <property type="entry name" value="Ist1"/>
</dbReference>
<gene>
    <name evidence="2" type="ORF">MTR67_031437</name>
</gene>
<dbReference type="Pfam" id="PF03398">
    <property type="entry name" value="Ist1"/>
    <property type="match status" value="1"/>
</dbReference>
<proteinExistence type="inferred from homology"/>
<keyword evidence="3" id="KW-1185">Reference proteome</keyword>
<dbReference type="InterPro" id="IPR042277">
    <property type="entry name" value="IST1-like"/>
</dbReference>